<dbReference type="EMBL" id="AZFZ01000041">
    <property type="protein sequence ID" value="KRM42433.1"/>
    <property type="molecule type" value="Genomic_DNA"/>
</dbReference>
<organism evidence="1 2">
    <name type="scientific">Lentilactobacillus parafarraginis DSM 18390 = JCM 14109</name>
    <dbReference type="NCBI Taxonomy" id="1423786"/>
    <lineage>
        <taxon>Bacteria</taxon>
        <taxon>Bacillati</taxon>
        <taxon>Bacillota</taxon>
        <taxon>Bacilli</taxon>
        <taxon>Lactobacillales</taxon>
        <taxon>Lactobacillaceae</taxon>
        <taxon>Lentilactobacillus</taxon>
    </lineage>
</organism>
<dbReference type="PATRIC" id="fig|1423786.4.peg.1958"/>
<sequence length="488" mass="55201">MKLLTCEGNDASMANTQKDPAVQKTSKLRYDLSEIRINKTVSELIHMGHDIRDKVPFESLAEFKPVKRDVVTGIEHVEGKLISELLPLRHKRLAASPFSFFRGTDELMAYDLSHQTSSNIPVVISGDAHIGNFGFYASPERKLLFDLNDFDESTIGSSDWDVRRLLVSIILAGELNGLDADKITSIEKAAVQTYQQILEQCFDDHSALERYYFSTEVENFLKSESDGNSLPKIWEKIKRSALSRDSEKVVKKFTTLDVKGHLVFRENPPKTVHVSQKRYQQVADHLQKYLQTVTPDVAVLLSQFHISDIVRHSVGVGSFGTRCYLVLLTAIDGSHLVLQIKEALQTRRFQGFDVTTKYSQSGPDNGERIVTCQQVLQRASDPFLGFYHNNDSGRSFYVRQFWDMKESVELNGLDTDDFTNYAKICALLLAHGHAQSPTAGMVRGYIGKKKKLVNSLVDWANAYSKQVHQDYKLFKEAYDTGKLAEEES</sequence>
<gene>
    <name evidence="1" type="ORF">FD47_GL001853</name>
</gene>
<dbReference type="PANTHER" id="PTHR39441:SF1">
    <property type="entry name" value="DUF2252 DOMAIN-CONTAINING PROTEIN"/>
    <property type="match status" value="1"/>
</dbReference>
<dbReference type="Proteomes" id="UP000051010">
    <property type="component" value="Unassembled WGS sequence"/>
</dbReference>
<dbReference type="Pfam" id="PF10009">
    <property type="entry name" value="DUF2252"/>
    <property type="match status" value="1"/>
</dbReference>
<name>A0A0R1YJP1_9LACO</name>
<evidence type="ECO:0008006" key="3">
    <source>
        <dbReference type="Google" id="ProtNLM"/>
    </source>
</evidence>
<evidence type="ECO:0000313" key="2">
    <source>
        <dbReference type="Proteomes" id="UP000051010"/>
    </source>
</evidence>
<proteinExistence type="predicted"/>
<comment type="caution">
    <text evidence="1">The sequence shown here is derived from an EMBL/GenBank/DDBJ whole genome shotgun (WGS) entry which is preliminary data.</text>
</comment>
<evidence type="ECO:0000313" key="1">
    <source>
        <dbReference type="EMBL" id="KRM42433.1"/>
    </source>
</evidence>
<protein>
    <recommendedName>
        <fullName evidence="3">DUF2252 domain-containing protein</fullName>
    </recommendedName>
</protein>
<dbReference type="PANTHER" id="PTHR39441">
    <property type="entry name" value="DUF2252 DOMAIN-CONTAINING PROTEIN"/>
    <property type="match status" value="1"/>
</dbReference>
<accession>A0A0R1YJP1</accession>
<dbReference type="InterPro" id="IPR018721">
    <property type="entry name" value="DUF2252"/>
</dbReference>
<reference evidence="1 2" key="1">
    <citation type="journal article" date="2015" name="Genome Announc.">
        <title>Expanding the biotechnology potential of lactobacilli through comparative genomics of 213 strains and associated genera.</title>
        <authorList>
            <person name="Sun Z."/>
            <person name="Harris H.M."/>
            <person name="McCann A."/>
            <person name="Guo C."/>
            <person name="Argimon S."/>
            <person name="Zhang W."/>
            <person name="Yang X."/>
            <person name="Jeffery I.B."/>
            <person name="Cooney J.C."/>
            <person name="Kagawa T.F."/>
            <person name="Liu W."/>
            <person name="Song Y."/>
            <person name="Salvetti E."/>
            <person name="Wrobel A."/>
            <person name="Rasinkangas P."/>
            <person name="Parkhill J."/>
            <person name="Rea M.C."/>
            <person name="O'Sullivan O."/>
            <person name="Ritari J."/>
            <person name="Douillard F.P."/>
            <person name="Paul Ross R."/>
            <person name="Yang R."/>
            <person name="Briner A.E."/>
            <person name="Felis G.E."/>
            <person name="de Vos W.M."/>
            <person name="Barrangou R."/>
            <person name="Klaenhammer T.R."/>
            <person name="Caufield P.W."/>
            <person name="Cui Y."/>
            <person name="Zhang H."/>
            <person name="O'Toole P.W."/>
        </authorList>
    </citation>
    <scope>NUCLEOTIDE SEQUENCE [LARGE SCALE GENOMIC DNA]</scope>
    <source>
        <strain evidence="1 2">DSM 18390</strain>
    </source>
</reference>
<dbReference type="AlphaFoldDB" id="A0A0R1YJP1"/>